<sequence>MEAQKKASTLRDYSIYNNINRWFDELDLRNRDRETGEIEKSNTRATYERHVREFFNHYAAKDIEYLTESDLAIKKSDLYDYRTHLAKNKSNSNSTINNKIAALKSMIKYLESEHECDSSVFNFRPLPTEKNPAGSFEGISEADEFAEAAYVTERQNRLMKKMFILFSARTGGRKSEVLRVGWDDITYSEKHQCYLVNFKKTKQKKARPVGISTAFYEELLLLKQEYGEHELLFHKLTVDSIQDMWNRVCRVMGIPKERKITPHSLRNTATNFSYSVNGDIKKVAAFSGHSNINTLNDHYLVNERDYSQDPGVLVDQKEDMSFLDDVTLEQYKEFFLKSDMYIQSKLKMFLNK</sequence>
<feature type="domain" description="Tyr recombinase" evidence="6">
    <location>
        <begin position="129"/>
        <end position="315"/>
    </location>
</feature>
<dbReference type="InterPro" id="IPR013762">
    <property type="entry name" value="Integrase-like_cat_sf"/>
</dbReference>
<accession>A0AAP3YG96</accession>
<dbReference type="SUPFAM" id="SSF56349">
    <property type="entry name" value="DNA breaking-rejoining enzymes"/>
    <property type="match status" value="1"/>
</dbReference>
<dbReference type="AlphaFoldDB" id="A0AAP3YG96"/>
<comment type="caution">
    <text evidence="8">The sequence shown here is derived from an EMBL/GenBank/DDBJ whole genome shotgun (WGS) entry which is preliminary data.</text>
</comment>
<organism evidence="8 9">
    <name type="scientific">Bacillus amyloliquefaciens</name>
    <name type="common">Bacillus velezensis</name>
    <dbReference type="NCBI Taxonomy" id="1390"/>
    <lineage>
        <taxon>Bacteria</taxon>
        <taxon>Bacillati</taxon>
        <taxon>Bacillota</taxon>
        <taxon>Bacilli</taxon>
        <taxon>Bacillales</taxon>
        <taxon>Bacillaceae</taxon>
        <taxon>Bacillus</taxon>
        <taxon>Bacillus amyloliquefaciens group</taxon>
    </lineage>
</organism>
<dbReference type="Gene3D" id="1.10.443.10">
    <property type="entry name" value="Intergrase catalytic core"/>
    <property type="match status" value="1"/>
</dbReference>
<evidence type="ECO:0000259" key="7">
    <source>
        <dbReference type="PROSITE" id="PS51900"/>
    </source>
</evidence>
<dbReference type="GO" id="GO:0006310">
    <property type="term" value="P:DNA recombination"/>
    <property type="evidence" value="ECO:0007669"/>
    <property type="project" value="UniProtKB-KW"/>
</dbReference>
<evidence type="ECO:0000256" key="2">
    <source>
        <dbReference type="ARBA" id="ARBA00022908"/>
    </source>
</evidence>
<feature type="domain" description="Core-binding (CB)" evidence="7">
    <location>
        <begin position="13"/>
        <end position="111"/>
    </location>
</feature>
<dbReference type="InterPro" id="IPR011010">
    <property type="entry name" value="DNA_brk_join_enz"/>
</dbReference>
<protein>
    <submittedName>
        <fullName evidence="8">Tyrosine-type recombinase/integrase</fullName>
    </submittedName>
</protein>
<name>A0AAP3YG96_BACAM</name>
<evidence type="ECO:0000256" key="1">
    <source>
        <dbReference type="ARBA" id="ARBA00008857"/>
    </source>
</evidence>
<dbReference type="PROSITE" id="PS51898">
    <property type="entry name" value="TYR_RECOMBINASE"/>
    <property type="match status" value="1"/>
</dbReference>
<dbReference type="PROSITE" id="PS51900">
    <property type="entry name" value="CB"/>
    <property type="match status" value="1"/>
</dbReference>
<dbReference type="InterPro" id="IPR004107">
    <property type="entry name" value="Integrase_SAM-like_N"/>
</dbReference>
<keyword evidence="2" id="KW-0229">DNA integration</keyword>
<dbReference type="Pfam" id="PF02899">
    <property type="entry name" value="Phage_int_SAM_1"/>
    <property type="match status" value="1"/>
</dbReference>
<evidence type="ECO:0000256" key="5">
    <source>
        <dbReference type="PROSITE-ProRule" id="PRU01248"/>
    </source>
</evidence>
<dbReference type="PANTHER" id="PTHR30349">
    <property type="entry name" value="PHAGE INTEGRASE-RELATED"/>
    <property type="match status" value="1"/>
</dbReference>
<dbReference type="Proteomes" id="UP001222377">
    <property type="component" value="Unassembled WGS sequence"/>
</dbReference>
<dbReference type="GO" id="GO:0015074">
    <property type="term" value="P:DNA integration"/>
    <property type="evidence" value="ECO:0007669"/>
    <property type="project" value="UniProtKB-KW"/>
</dbReference>
<dbReference type="RefSeq" id="WP_113792280.1">
    <property type="nucleotide sequence ID" value="NZ_CP071970.1"/>
</dbReference>
<evidence type="ECO:0000256" key="3">
    <source>
        <dbReference type="ARBA" id="ARBA00023125"/>
    </source>
</evidence>
<evidence type="ECO:0000259" key="6">
    <source>
        <dbReference type="PROSITE" id="PS51898"/>
    </source>
</evidence>
<proteinExistence type="inferred from homology"/>
<evidence type="ECO:0000256" key="4">
    <source>
        <dbReference type="ARBA" id="ARBA00023172"/>
    </source>
</evidence>
<gene>
    <name evidence="8" type="ORF">PV946_13810</name>
</gene>
<dbReference type="EMBL" id="JARKHX010000004">
    <property type="protein sequence ID" value="MDF4194830.1"/>
    <property type="molecule type" value="Genomic_DNA"/>
</dbReference>
<keyword evidence="3 5" id="KW-0238">DNA-binding</keyword>
<dbReference type="InterPro" id="IPR050090">
    <property type="entry name" value="Tyrosine_recombinase_XerCD"/>
</dbReference>
<dbReference type="PANTHER" id="PTHR30349:SF64">
    <property type="entry name" value="PROPHAGE INTEGRASE INTD-RELATED"/>
    <property type="match status" value="1"/>
</dbReference>
<dbReference type="Gene3D" id="1.10.150.130">
    <property type="match status" value="1"/>
</dbReference>
<evidence type="ECO:0000313" key="9">
    <source>
        <dbReference type="Proteomes" id="UP001222377"/>
    </source>
</evidence>
<reference evidence="8" key="1">
    <citation type="submission" date="2023-02" db="EMBL/GenBank/DDBJ databases">
        <title>Draft Whole-Genome Sequences of Bacillus Strains of Potential Probiotic for Poultry.</title>
        <authorList>
            <person name="Ma L.M."/>
            <person name="Lopez-Guerra N."/>
            <person name="Zhang G."/>
        </authorList>
    </citation>
    <scope>NUCLEOTIDE SEQUENCE</scope>
    <source>
        <strain evidence="8">OSU1013-24</strain>
    </source>
</reference>
<dbReference type="InterPro" id="IPR002104">
    <property type="entry name" value="Integrase_catalytic"/>
</dbReference>
<comment type="similarity">
    <text evidence="1">Belongs to the 'phage' integrase family.</text>
</comment>
<evidence type="ECO:0000313" key="8">
    <source>
        <dbReference type="EMBL" id="MDF4194830.1"/>
    </source>
</evidence>
<keyword evidence="4" id="KW-0233">DNA recombination</keyword>
<dbReference type="InterPro" id="IPR044068">
    <property type="entry name" value="CB"/>
</dbReference>
<dbReference type="InterPro" id="IPR010998">
    <property type="entry name" value="Integrase_recombinase_N"/>
</dbReference>
<dbReference type="GO" id="GO:0003677">
    <property type="term" value="F:DNA binding"/>
    <property type="evidence" value="ECO:0007669"/>
    <property type="project" value="UniProtKB-UniRule"/>
</dbReference>
<dbReference type="Pfam" id="PF00589">
    <property type="entry name" value="Phage_integrase"/>
    <property type="match status" value="1"/>
</dbReference>